<feature type="signal peptide" evidence="1">
    <location>
        <begin position="1"/>
        <end position="34"/>
    </location>
</feature>
<dbReference type="PROSITE" id="PS51257">
    <property type="entry name" value="PROKAR_LIPOPROTEIN"/>
    <property type="match status" value="1"/>
</dbReference>
<reference evidence="2 3" key="1">
    <citation type="submission" date="2019-01" db="EMBL/GenBank/DDBJ databases">
        <authorList>
            <person name="Chen W.-M."/>
        </authorList>
    </citation>
    <scope>NUCLEOTIDE SEQUENCE [LARGE SCALE GENOMIC DNA]</scope>
    <source>
        <strain evidence="2 3">KYPC3</strain>
    </source>
</reference>
<keyword evidence="3" id="KW-1185">Reference proteome</keyword>
<dbReference type="RefSeq" id="WP_127699056.1">
    <property type="nucleotide sequence ID" value="NZ_SACS01000010.1"/>
</dbReference>
<evidence type="ECO:0000313" key="3">
    <source>
        <dbReference type="Proteomes" id="UP000283077"/>
    </source>
</evidence>
<protein>
    <submittedName>
        <fullName evidence="2">Uncharacterized protein</fullName>
    </submittedName>
</protein>
<sequence>MRISRSVNSKQSRLAGFFLLALLLTACTEPQQTAASSTFSQAQQAEQQGLISQALPLYQQAAATGDTKAVAAVLRLRQSITSVAELSHWLQSLPLMETERQPFLAQLGLWQQLPASEVLRYQQQWQKAFSKMTAPIKNKLQQRTTADEPHCALHLQPVLSTAQSALQWLQLSKQWQQDPQLSTLALCFKAPVFIDSQQLACSELRSERIQCDAAPLKELVLQSGATQLLVLAGQGGASYNNGWLQLPETASLPLFRHELSHLFGFIDEYPLAGAIAADECVSGRITPNVLFSKDDLPAYLARWQLNAADIQLTAVESCKHTAQQAYRVVSADSHLQHYELPVPDLYLKLMQQQLQQPEQLMPVAYYFAYLARQQQDWAGWQQLMQLAARAGYPPAKQALAEAAGNGVRQSVR</sequence>
<gene>
    <name evidence="2" type="ORF">EOE67_10590</name>
</gene>
<evidence type="ECO:0000313" key="2">
    <source>
        <dbReference type="EMBL" id="RVU37326.1"/>
    </source>
</evidence>
<name>A0A437QS33_9GAMM</name>
<organism evidence="2 3">
    <name type="scientific">Rheinheimera riviphila</name>
    <dbReference type="NCBI Taxonomy" id="1834037"/>
    <lineage>
        <taxon>Bacteria</taxon>
        <taxon>Pseudomonadati</taxon>
        <taxon>Pseudomonadota</taxon>
        <taxon>Gammaproteobacteria</taxon>
        <taxon>Chromatiales</taxon>
        <taxon>Chromatiaceae</taxon>
        <taxon>Rheinheimera</taxon>
    </lineage>
</organism>
<proteinExistence type="predicted"/>
<comment type="caution">
    <text evidence="2">The sequence shown here is derived from an EMBL/GenBank/DDBJ whole genome shotgun (WGS) entry which is preliminary data.</text>
</comment>
<accession>A0A437QS33</accession>
<keyword evidence="1" id="KW-0732">Signal</keyword>
<dbReference type="OrthoDB" id="6313889at2"/>
<dbReference type="EMBL" id="SACS01000010">
    <property type="protein sequence ID" value="RVU37326.1"/>
    <property type="molecule type" value="Genomic_DNA"/>
</dbReference>
<dbReference type="Proteomes" id="UP000283077">
    <property type="component" value="Unassembled WGS sequence"/>
</dbReference>
<dbReference type="AlphaFoldDB" id="A0A437QS33"/>
<evidence type="ECO:0000256" key="1">
    <source>
        <dbReference type="SAM" id="SignalP"/>
    </source>
</evidence>
<feature type="chain" id="PRO_5019338859" evidence="1">
    <location>
        <begin position="35"/>
        <end position="412"/>
    </location>
</feature>